<feature type="domain" description="NmrA-like" evidence="1">
    <location>
        <begin position="137"/>
        <end position="264"/>
    </location>
</feature>
<reference evidence="3 4" key="1">
    <citation type="submission" date="2021-05" db="EMBL/GenBank/DDBJ databases">
        <title>A Polyphasic approach of four new species of the genus Ohtaekwangia: Ohtaekwangia histidinii sp. nov., Ohtaekwangia cretensis sp. nov., Ohtaekwangia indiensis sp. nov., Ohtaekwangia reichenbachii sp. nov. from diverse environment.</title>
        <authorList>
            <person name="Octaviana S."/>
        </authorList>
    </citation>
    <scope>NUCLEOTIDE SEQUENCE [LARGE SCALE GENOMIC DNA]</scope>
    <source>
        <strain evidence="3 4">PWU37</strain>
    </source>
</reference>
<dbReference type="Pfam" id="PF05368">
    <property type="entry name" value="NmrA"/>
    <property type="match status" value="1"/>
</dbReference>
<dbReference type="AlphaFoldDB" id="A0AAP2D8F5"/>
<sequence length="291" mass="31643">MHIILGATGHIGSVLIRLLAERGEQVTGVTRNRDNVAQIEAAGATAAVVDVQDTDALRALFKKGTRLYLLNPPGNFTGDASADEKQSLSSILSALEDSSIEKIVAESTYGAQPGDQLGDLDVLYGMEQSLAMTQRYVTILRGSYYMSNFDMDLRTARSVGKIFTLFPVDFKIPMVAPADIAHFAADLLLEPKESTGLHYVTGPGDYTPHDVADAFGKALGNPVKAVTVERNKWKEFLMGAGFSETSAVSMMNMTDVTLEQNFEVAKTPKRGTTTLEDYIDNLVKNQEHEMA</sequence>
<dbReference type="EMBL" id="JAHESC010000005">
    <property type="protein sequence ID" value="MBT1685965.1"/>
    <property type="molecule type" value="Genomic_DNA"/>
</dbReference>
<gene>
    <name evidence="3" type="ORF">KK078_05330</name>
</gene>
<dbReference type="SUPFAM" id="SSF51735">
    <property type="entry name" value="NAD(P)-binding Rossmann-fold domains"/>
    <property type="match status" value="1"/>
</dbReference>
<dbReference type="PANTHER" id="PTHR43162">
    <property type="match status" value="1"/>
</dbReference>
<dbReference type="Pfam" id="PF13460">
    <property type="entry name" value="NAD_binding_10"/>
    <property type="match status" value="1"/>
</dbReference>
<evidence type="ECO:0000259" key="1">
    <source>
        <dbReference type="Pfam" id="PF05368"/>
    </source>
</evidence>
<dbReference type="InterPro" id="IPR036291">
    <property type="entry name" value="NAD(P)-bd_dom_sf"/>
</dbReference>
<proteinExistence type="predicted"/>
<dbReference type="PANTHER" id="PTHR43162:SF1">
    <property type="entry name" value="PRESTALK A DIFFERENTIATION PROTEIN A"/>
    <property type="match status" value="1"/>
</dbReference>
<comment type="caution">
    <text evidence="3">The sequence shown here is derived from an EMBL/GenBank/DDBJ whole genome shotgun (WGS) entry which is preliminary data.</text>
</comment>
<protein>
    <submittedName>
        <fullName evidence="3">NAD(P)H-binding protein</fullName>
    </submittedName>
</protein>
<dbReference type="Gene3D" id="3.40.50.720">
    <property type="entry name" value="NAD(P)-binding Rossmann-like Domain"/>
    <property type="match status" value="1"/>
</dbReference>
<keyword evidence="4" id="KW-1185">Reference proteome</keyword>
<dbReference type="Proteomes" id="UP001319180">
    <property type="component" value="Unassembled WGS sequence"/>
</dbReference>
<evidence type="ECO:0000259" key="2">
    <source>
        <dbReference type="Pfam" id="PF13460"/>
    </source>
</evidence>
<feature type="domain" description="NAD(P)-binding" evidence="2">
    <location>
        <begin position="6"/>
        <end position="114"/>
    </location>
</feature>
<evidence type="ECO:0000313" key="4">
    <source>
        <dbReference type="Proteomes" id="UP001319180"/>
    </source>
</evidence>
<dbReference type="InterPro" id="IPR051604">
    <property type="entry name" value="Ergot_Alk_Oxidoreductase"/>
</dbReference>
<dbReference type="InterPro" id="IPR016040">
    <property type="entry name" value="NAD(P)-bd_dom"/>
</dbReference>
<accession>A0AAP2D8F5</accession>
<organism evidence="3 4">
    <name type="scientific">Dawidia soli</name>
    <dbReference type="NCBI Taxonomy" id="2782352"/>
    <lineage>
        <taxon>Bacteria</taxon>
        <taxon>Pseudomonadati</taxon>
        <taxon>Bacteroidota</taxon>
        <taxon>Cytophagia</taxon>
        <taxon>Cytophagales</taxon>
        <taxon>Chryseotaleaceae</taxon>
        <taxon>Dawidia</taxon>
    </lineage>
</organism>
<dbReference type="Gene3D" id="3.90.25.10">
    <property type="entry name" value="UDP-galactose 4-epimerase, domain 1"/>
    <property type="match status" value="1"/>
</dbReference>
<dbReference type="RefSeq" id="WP_254089214.1">
    <property type="nucleotide sequence ID" value="NZ_JAHESC010000005.1"/>
</dbReference>
<name>A0AAP2D8F5_9BACT</name>
<dbReference type="InterPro" id="IPR008030">
    <property type="entry name" value="NmrA-like"/>
</dbReference>
<evidence type="ECO:0000313" key="3">
    <source>
        <dbReference type="EMBL" id="MBT1685965.1"/>
    </source>
</evidence>